<protein>
    <submittedName>
        <fullName evidence="9">Peptide/nickel transport system permease protein</fullName>
    </submittedName>
</protein>
<dbReference type="CDD" id="cd06261">
    <property type="entry name" value="TM_PBP2"/>
    <property type="match status" value="1"/>
</dbReference>
<dbReference type="GO" id="GO:0005886">
    <property type="term" value="C:plasma membrane"/>
    <property type="evidence" value="ECO:0007669"/>
    <property type="project" value="UniProtKB-SubCell"/>
</dbReference>
<dbReference type="Pfam" id="PF00528">
    <property type="entry name" value="BPD_transp_1"/>
    <property type="match status" value="1"/>
</dbReference>
<evidence type="ECO:0000256" key="7">
    <source>
        <dbReference type="RuleBase" id="RU363032"/>
    </source>
</evidence>
<keyword evidence="2 7" id="KW-0813">Transport</keyword>
<keyword evidence="5 7" id="KW-1133">Transmembrane helix</keyword>
<sequence length="375" mass="40473">MVRKRFLKHKLATAGLIILLLLILLSVFAPLLAPYSPSQIDATNVYAAPSFQHLMGTDALGRDIFSRLLYAGRVSLLVGFTVTILTALIGTGLGLLAGFYSGQPLLVALGPLSPQWAEAKHRGGGSFWLKSVVRWVGWSAVIAFVLRATGQFASVNDGIFFTVTWIIGVTLAILIFYFSFFSSIRLDIDSVISRLIDIFLAIPTLPFLLVLAGLFSNPKIGLGVTLDQLLGPARSVTVIIFVLTLFGWLSMARIVRGTILNLRNAEFNEAAVSLGASDARVMLRHLLPNSIAPIFVQITLDLGHAIVAEAALSFLGLGIQEPTASWGNILNGAQEAIFQQPTAVFWPGLFILLTTLATNYIGDGLRDAIDPRSRG</sequence>
<feature type="domain" description="ABC transmembrane type-1" evidence="8">
    <location>
        <begin position="161"/>
        <end position="362"/>
    </location>
</feature>
<evidence type="ECO:0000256" key="2">
    <source>
        <dbReference type="ARBA" id="ARBA00022448"/>
    </source>
</evidence>
<organism evidence="9 10">
    <name type="scientific">Deinococcus humi</name>
    <dbReference type="NCBI Taxonomy" id="662880"/>
    <lineage>
        <taxon>Bacteria</taxon>
        <taxon>Thermotogati</taxon>
        <taxon>Deinococcota</taxon>
        <taxon>Deinococci</taxon>
        <taxon>Deinococcales</taxon>
        <taxon>Deinococcaceae</taxon>
        <taxon>Deinococcus</taxon>
    </lineage>
</organism>
<evidence type="ECO:0000256" key="5">
    <source>
        <dbReference type="ARBA" id="ARBA00022989"/>
    </source>
</evidence>
<feature type="transmembrane region" description="Helical" evidence="7">
    <location>
        <begin position="132"/>
        <end position="153"/>
    </location>
</feature>
<evidence type="ECO:0000256" key="1">
    <source>
        <dbReference type="ARBA" id="ARBA00004651"/>
    </source>
</evidence>
<dbReference type="InterPro" id="IPR035906">
    <property type="entry name" value="MetI-like_sf"/>
</dbReference>
<feature type="transmembrane region" description="Helical" evidence="7">
    <location>
        <begin position="159"/>
        <end position="180"/>
    </location>
</feature>
<dbReference type="GO" id="GO:0055085">
    <property type="term" value="P:transmembrane transport"/>
    <property type="evidence" value="ECO:0007669"/>
    <property type="project" value="InterPro"/>
</dbReference>
<evidence type="ECO:0000313" key="9">
    <source>
        <dbReference type="EMBL" id="MBB5363595.1"/>
    </source>
</evidence>
<evidence type="ECO:0000256" key="4">
    <source>
        <dbReference type="ARBA" id="ARBA00022692"/>
    </source>
</evidence>
<dbReference type="InterPro" id="IPR050366">
    <property type="entry name" value="BP-dependent_transpt_permease"/>
</dbReference>
<dbReference type="Gene3D" id="1.10.3720.10">
    <property type="entry name" value="MetI-like"/>
    <property type="match status" value="1"/>
</dbReference>
<dbReference type="InterPro" id="IPR025966">
    <property type="entry name" value="OppC_N"/>
</dbReference>
<reference evidence="9 10" key="1">
    <citation type="submission" date="2020-08" db="EMBL/GenBank/DDBJ databases">
        <title>Genomic Encyclopedia of Type Strains, Phase IV (KMG-IV): sequencing the most valuable type-strain genomes for metagenomic binning, comparative biology and taxonomic classification.</title>
        <authorList>
            <person name="Goeker M."/>
        </authorList>
    </citation>
    <scope>NUCLEOTIDE SEQUENCE [LARGE SCALE GENOMIC DNA]</scope>
    <source>
        <strain evidence="9 10">DSM 27939</strain>
    </source>
</reference>
<dbReference type="Proteomes" id="UP000552709">
    <property type="component" value="Unassembled WGS sequence"/>
</dbReference>
<evidence type="ECO:0000313" key="10">
    <source>
        <dbReference type="Proteomes" id="UP000552709"/>
    </source>
</evidence>
<evidence type="ECO:0000256" key="6">
    <source>
        <dbReference type="ARBA" id="ARBA00023136"/>
    </source>
</evidence>
<keyword evidence="10" id="KW-1185">Reference proteome</keyword>
<comment type="subcellular location">
    <subcellularLocation>
        <location evidence="1 7">Cell membrane</location>
        <topology evidence="1 7">Multi-pass membrane protein</topology>
    </subcellularLocation>
</comment>
<feature type="transmembrane region" description="Helical" evidence="7">
    <location>
        <begin position="71"/>
        <end position="96"/>
    </location>
</feature>
<comment type="caution">
    <text evidence="9">The sequence shown here is derived from an EMBL/GenBank/DDBJ whole genome shotgun (WGS) entry which is preliminary data.</text>
</comment>
<feature type="transmembrane region" description="Helical" evidence="7">
    <location>
        <begin position="235"/>
        <end position="255"/>
    </location>
</feature>
<name>A0A7W8JVB2_9DEIO</name>
<gene>
    <name evidence="9" type="ORF">HNQ08_002701</name>
</gene>
<proteinExistence type="inferred from homology"/>
<comment type="similarity">
    <text evidence="7">Belongs to the binding-protein-dependent transport system permease family.</text>
</comment>
<dbReference type="EMBL" id="JACHFL010000006">
    <property type="protein sequence ID" value="MBB5363595.1"/>
    <property type="molecule type" value="Genomic_DNA"/>
</dbReference>
<evidence type="ECO:0000259" key="8">
    <source>
        <dbReference type="PROSITE" id="PS50928"/>
    </source>
</evidence>
<dbReference type="Pfam" id="PF12911">
    <property type="entry name" value="OppC_N"/>
    <property type="match status" value="1"/>
</dbReference>
<accession>A0A7W8JVB2</accession>
<keyword evidence="4 7" id="KW-0812">Transmembrane</keyword>
<evidence type="ECO:0000256" key="3">
    <source>
        <dbReference type="ARBA" id="ARBA00022475"/>
    </source>
</evidence>
<dbReference type="RefSeq" id="WP_221284185.1">
    <property type="nucleotide sequence ID" value="NZ_JACHFL010000006.1"/>
</dbReference>
<dbReference type="SUPFAM" id="SSF161098">
    <property type="entry name" value="MetI-like"/>
    <property type="match status" value="1"/>
</dbReference>
<dbReference type="AlphaFoldDB" id="A0A7W8JVB2"/>
<feature type="transmembrane region" description="Helical" evidence="7">
    <location>
        <begin position="192"/>
        <end position="215"/>
    </location>
</feature>
<dbReference type="InterPro" id="IPR000515">
    <property type="entry name" value="MetI-like"/>
</dbReference>
<dbReference type="PANTHER" id="PTHR43386">
    <property type="entry name" value="OLIGOPEPTIDE TRANSPORT SYSTEM PERMEASE PROTEIN APPC"/>
    <property type="match status" value="1"/>
</dbReference>
<dbReference type="PANTHER" id="PTHR43386:SF23">
    <property type="entry name" value="ABC TRANSPORTER"/>
    <property type="match status" value="1"/>
</dbReference>
<dbReference type="PROSITE" id="PS50928">
    <property type="entry name" value="ABC_TM1"/>
    <property type="match status" value="1"/>
</dbReference>
<keyword evidence="3" id="KW-1003">Cell membrane</keyword>
<keyword evidence="6 7" id="KW-0472">Membrane</keyword>